<evidence type="ECO:0000313" key="13">
    <source>
        <dbReference type="EMBL" id="AQQ71227.1"/>
    </source>
</evidence>
<comment type="subcellular location">
    <subcellularLocation>
        <location evidence="2">Membrane</location>
        <topology evidence="2">Multi-pass membrane protein</topology>
    </subcellularLocation>
</comment>
<dbReference type="EMBL" id="CP019646">
    <property type="protein sequence ID" value="AQQ71227.1"/>
    <property type="molecule type" value="Genomic_DNA"/>
</dbReference>
<evidence type="ECO:0000256" key="8">
    <source>
        <dbReference type="ARBA" id="ARBA00022989"/>
    </source>
</evidence>
<organism evidence="13 14">
    <name type="scientific">Limihaloglobus sulfuriphilus</name>
    <dbReference type="NCBI Taxonomy" id="1851148"/>
    <lineage>
        <taxon>Bacteria</taxon>
        <taxon>Pseudomonadati</taxon>
        <taxon>Planctomycetota</taxon>
        <taxon>Phycisphaerae</taxon>
        <taxon>Sedimentisphaerales</taxon>
        <taxon>Sedimentisphaeraceae</taxon>
        <taxon>Limihaloglobus</taxon>
    </lineage>
</organism>
<evidence type="ECO:0000256" key="4">
    <source>
        <dbReference type="ARBA" id="ARBA00022670"/>
    </source>
</evidence>
<evidence type="ECO:0000256" key="9">
    <source>
        <dbReference type="ARBA" id="ARBA00023049"/>
    </source>
</evidence>
<dbReference type="EC" id="3.4.24.-" evidence="13"/>
<dbReference type="InterPro" id="IPR001478">
    <property type="entry name" value="PDZ"/>
</dbReference>
<gene>
    <name evidence="13" type="primary">rseP</name>
    <name evidence="13" type="ORF">SMSP2_01593</name>
</gene>
<evidence type="ECO:0000256" key="11">
    <source>
        <dbReference type="SAM" id="Phobius"/>
    </source>
</evidence>
<protein>
    <submittedName>
        <fullName evidence="13">Regulator of sigma E protease</fullName>
        <ecNumber evidence="13">3.4.24.-</ecNumber>
    </submittedName>
</protein>
<keyword evidence="9" id="KW-0482">Metalloprotease</keyword>
<dbReference type="Gene3D" id="2.30.42.10">
    <property type="match status" value="2"/>
</dbReference>
<dbReference type="InterPro" id="IPR008915">
    <property type="entry name" value="Peptidase_M50"/>
</dbReference>
<evidence type="ECO:0000256" key="7">
    <source>
        <dbReference type="ARBA" id="ARBA00022833"/>
    </source>
</evidence>
<feature type="transmembrane region" description="Helical" evidence="11">
    <location>
        <begin position="176"/>
        <end position="200"/>
    </location>
</feature>
<dbReference type="KEGG" id="pbas:SMSP2_01593"/>
<evidence type="ECO:0000256" key="5">
    <source>
        <dbReference type="ARBA" id="ARBA00022692"/>
    </source>
</evidence>
<comment type="cofactor">
    <cofactor evidence="1">
        <name>Zn(2+)</name>
        <dbReference type="ChEBI" id="CHEBI:29105"/>
    </cofactor>
</comment>
<evidence type="ECO:0000256" key="6">
    <source>
        <dbReference type="ARBA" id="ARBA00022801"/>
    </source>
</evidence>
<dbReference type="Pfam" id="PF02163">
    <property type="entry name" value="Peptidase_M50"/>
    <property type="match status" value="2"/>
</dbReference>
<dbReference type="Proteomes" id="UP000188181">
    <property type="component" value="Chromosome"/>
</dbReference>
<feature type="transmembrane region" description="Helical" evidence="11">
    <location>
        <begin position="46"/>
        <end position="63"/>
    </location>
</feature>
<sequence length="722" mass="78188">MSEIENNTDNTQQSPAKPDMAKKANWAAMFVTIAVVLYLIAANWAVSSIIIVALLGFTAMIVIHELGHFVAARSVGVACEAFSIGFGPFLLAVKQVENGLRVRIMAKTSGVKENPEQDCMFMFTIPRKCKEGETEYCLGLLPLGGFVKMLGQEDTNIVEKDDNPKNFQNKSVGARFLIVSAGVVFNVIGAFVIFTALALYGIEKMPPVVGGVLEDTPAYRAGLEPGDEFVEIGGVSMSVKGKPNLDFTHITRAAILSRPGSEVPFKVLESDGDIREITMVPEKGAGDQFPKFGIMPMSTLEIAEVDGGEELFEKYDIKPGDMIVEANGKLLKSGVELEDMMISVFKPALPVKLLRKQNGGDGSFVSIDIPLNASPSYASGSGDKLADASLCSIVPRLLVEQPGEEAAERAEQQGRDFFKSGDIVIKAADIEYPSFTEFRSLTEQYSGKSMPVTVIRDSSEVSLELVPYVPEGSDSPKVGVVFGLDLNSNVAAYIKKDGFVSSYTDIPRGVKIKSIDGKEVKSFFEMDEVLSGLAGERVSMTFEANGTDSRGSAVINAAEEDKINEIQMYPQDYLPTAQLLREYKADGVIAGVQTGVYMIYDSLSQAYATLKALFMKDSSVGAKELSGPVGIAQLSYKMIKYRGLASFLNLMGLISCLLAVMNFLPIPIVDGGHAVLLIIEKIKGSPVNMKVQQALMYVGLALILLLFVYVTFHDILRLIGLE</sequence>
<dbReference type="GO" id="GO:0004222">
    <property type="term" value="F:metalloendopeptidase activity"/>
    <property type="evidence" value="ECO:0007669"/>
    <property type="project" value="InterPro"/>
</dbReference>
<comment type="similarity">
    <text evidence="3">Belongs to the peptidase M50B family.</text>
</comment>
<dbReference type="STRING" id="1851148.SMSP2_01593"/>
<dbReference type="GO" id="GO:0016020">
    <property type="term" value="C:membrane"/>
    <property type="evidence" value="ECO:0007669"/>
    <property type="project" value="UniProtKB-SubCell"/>
</dbReference>
<dbReference type="InterPro" id="IPR004387">
    <property type="entry name" value="Pept_M50_Zn"/>
</dbReference>
<feature type="domain" description="PDZ" evidence="12">
    <location>
        <begin position="181"/>
        <end position="271"/>
    </location>
</feature>
<dbReference type="RefSeq" id="WP_146683423.1">
    <property type="nucleotide sequence ID" value="NZ_CP019646.1"/>
</dbReference>
<dbReference type="CDD" id="cd06163">
    <property type="entry name" value="S2P-M50_PDZ_RseP-like"/>
    <property type="match status" value="1"/>
</dbReference>
<keyword evidence="6 13" id="KW-0378">Hydrolase</keyword>
<feature type="transmembrane region" description="Helical" evidence="11">
    <location>
        <begin position="75"/>
        <end position="93"/>
    </location>
</feature>
<dbReference type="CDD" id="cd23081">
    <property type="entry name" value="cpPDZ_EcRseP-like"/>
    <property type="match status" value="1"/>
</dbReference>
<keyword evidence="8 11" id="KW-1133">Transmembrane helix</keyword>
<name>A0A1Q2MFZ6_9BACT</name>
<dbReference type="PANTHER" id="PTHR42837:SF2">
    <property type="entry name" value="MEMBRANE METALLOPROTEASE ARASP2, CHLOROPLASTIC-RELATED"/>
    <property type="match status" value="1"/>
</dbReference>
<dbReference type="GO" id="GO:0006508">
    <property type="term" value="P:proteolysis"/>
    <property type="evidence" value="ECO:0007669"/>
    <property type="project" value="UniProtKB-KW"/>
</dbReference>
<evidence type="ECO:0000256" key="2">
    <source>
        <dbReference type="ARBA" id="ARBA00004141"/>
    </source>
</evidence>
<keyword evidence="7" id="KW-0862">Zinc</keyword>
<evidence type="ECO:0000256" key="3">
    <source>
        <dbReference type="ARBA" id="ARBA00007931"/>
    </source>
</evidence>
<accession>A0A1Q2MFZ6</accession>
<keyword evidence="4 13" id="KW-0645">Protease</keyword>
<evidence type="ECO:0000256" key="10">
    <source>
        <dbReference type="ARBA" id="ARBA00023136"/>
    </source>
</evidence>
<dbReference type="PANTHER" id="PTHR42837">
    <property type="entry name" value="REGULATOR OF SIGMA-E PROTEASE RSEP"/>
    <property type="match status" value="1"/>
</dbReference>
<feature type="transmembrane region" description="Helical" evidence="11">
    <location>
        <begin position="694"/>
        <end position="712"/>
    </location>
</feature>
<feature type="domain" description="PDZ" evidence="12">
    <location>
        <begin position="290"/>
        <end position="357"/>
    </location>
</feature>
<keyword evidence="5 11" id="KW-0812">Transmembrane</keyword>
<evidence type="ECO:0000259" key="12">
    <source>
        <dbReference type="SMART" id="SM00228"/>
    </source>
</evidence>
<dbReference type="AlphaFoldDB" id="A0A1Q2MFZ6"/>
<evidence type="ECO:0000256" key="1">
    <source>
        <dbReference type="ARBA" id="ARBA00001947"/>
    </source>
</evidence>
<evidence type="ECO:0000313" key="14">
    <source>
        <dbReference type="Proteomes" id="UP000188181"/>
    </source>
</evidence>
<proteinExistence type="inferred from homology"/>
<dbReference type="SMART" id="SM00228">
    <property type="entry name" value="PDZ"/>
    <property type="match status" value="2"/>
</dbReference>
<dbReference type="OrthoDB" id="9782003at2"/>
<feature type="transmembrane region" description="Helical" evidence="11">
    <location>
        <begin position="647"/>
        <end position="668"/>
    </location>
</feature>
<reference evidence="14" key="1">
    <citation type="submission" date="2017-02" db="EMBL/GenBank/DDBJ databases">
        <title>Comparative genomics and description of representatives of a novel lineage of planctomycetes thriving in anoxic sediments.</title>
        <authorList>
            <person name="Spring S."/>
            <person name="Bunk B."/>
            <person name="Sproer C."/>
        </authorList>
    </citation>
    <scope>NUCLEOTIDE SEQUENCE [LARGE SCALE GENOMIC DNA]</scope>
    <source>
        <strain evidence="14">SM-Chi-D1</strain>
    </source>
</reference>
<dbReference type="SUPFAM" id="SSF50156">
    <property type="entry name" value="PDZ domain-like"/>
    <property type="match status" value="1"/>
</dbReference>
<dbReference type="InterPro" id="IPR036034">
    <property type="entry name" value="PDZ_sf"/>
</dbReference>
<keyword evidence="10 11" id="KW-0472">Membrane</keyword>
<keyword evidence="14" id="KW-1185">Reference proteome</keyword>